<dbReference type="SUPFAM" id="SSF53474">
    <property type="entry name" value="alpha/beta-Hydrolases"/>
    <property type="match status" value="1"/>
</dbReference>
<keyword evidence="1" id="KW-0378">Hydrolase</keyword>
<accession>A0A7W8E0F4</accession>
<dbReference type="Pfam" id="PF12146">
    <property type="entry name" value="Hydrolase_4"/>
    <property type="match status" value="1"/>
</dbReference>
<name>A0A7W8E0F4_9BRAD</name>
<dbReference type="PANTHER" id="PTHR22946:SF9">
    <property type="entry name" value="POLYKETIDE TRANSFERASE AF380"/>
    <property type="match status" value="1"/>
</dbReference>
<dbReference type="InterPro" id="IPR050261">
    <property type="entry name" value="FrsA_esterase"/>
</dbReference>
<dbReference type="Gene3D" id="3.40.50.1820">
    <property type="entry name" value="alpha/beta hydrolase"/>
    <property type="match status" value="1"/>
</dbReference>
<dbReference type="InterPro" id="IPR022742">
    <property type="entry name" value="Hydrolase_4"/>
</dbReference>
<reference evidence="3 4" key="1">
    <citation type="submission" date="2020-08" db="EMBL/GenBank/DDBJ databases">
        <title>Genomic Encyclopedia of Type Strains, Phase IV (KMG-IV): sequencing the most valuable type-strain genomes for metagenomic binning, comparative biology and taxonomic classification.</title>
        <authorList>
            <person name="Goeker M."/>
        </authorList>
    </citation>
    <scope>NUCLEOTIDE SEQUENCE [LARGE SCALE GENOMIC DNA]</scope>
    <source>
        <strain evidence="3 4">DSM 12706</strain>
    </source>
</reference>
<keyword evidence="4" id="KW-1185">Reference proteome</keyword>
<dbReference type="GO" id="GO:0052689">
    <property type="term" value="F:carboxylic ester hydrolase activity"/>
    <property type="evidence" value="ECO:0007669"/>
    <property type="project" value="UniProtKB-ARBA"/>
</dbReference>
<dbReference type="GO" id="GO:0004177">
    <property type="term" value="F:aminopeptidase activity"/>
    <property type="evidence" value="ECO:0007669"/>
    <property type="project" value="UniProtKB-KW"/>
</dbReference>
<keyword evidence="3" id="KW-0031">Aminopeptidase</keyword>
<proteinExistence type="predicted"/>
<dbReference type="InterPro" id="IPR029058">
    <property type="entry name" value="AB_hydrolase_fold"/>
</dbReference>
<dbReference type="EMBL" id="JACHIH010000025">
    <property type="protein sequence ID" value="MBB5048815.1"/>
    <property type="molecule type" value="Genomic_DNA"/>
</dbReference>
<sequence>MTLSLPLLAATLAASAATLWGAHRLARHALLRGLRAPRLPHEHGPADYGLPAACVSEVRIAGPGGRSLFGWLVEPPPAAARPAPAVLVMHGWGSNAAQMWPVVPPLHAAGYAVLLIDARCHGRSDDETFTSMPRFAEDIAAGLAWLRARPGIAPDRLALLGHSVGAAATLLHAARCHDVRAVVSLSAFAHPREVMQRWMAEHRIPVPVIGWYVLRHVQQVIGARFDDIAPLATIAAVRCPVLLVHGRDDATVPFSDAQRLAAASPDARLLPVDGDHDLREALAPYAGELLAFLDAACRAPDRRRAGTARFS</sequence>
<evidence type="ECO:0000313" key="3">
    <source>
        <dbReference type="EMBL" id="MBB5048815.1"/>
    </source>
</evidence>
<dbReference type="Proteomes" id="UP000542353">
    <property type="component" value="Unassembled WGS sequence"/>
</dbReference>
<organism evidence="3 4">
    <name type="scientific">Rhodopseudomonas rhenobacensis</name>
    <dbReference type="NCBI Taxonomy" id="87461"/>
    <lineage>
        <taxon>Bacteria</taxon>
        <taxon>Pseudomonadati</taxon>
        <taxon>Pseudomonadota</taxon>
        <taxon>Alphaproteobacteria</taxon>
        <taxon>Hyphomicrobiales</taxon>
        <taxon>Nitrobacteraceae</taxon>
        <taxon>Rhodopseudomonas</taxon>
    </lineage>
</organism>
<evidence type="ECO:0000259" key="2">
    <source>
        <dbReference type="Pfam" id="PF12146"/>
    </source>
</evidence>
<comment type="caution">
    <text evidence="3">The sequence shown here is derived from an EMBL/GenBank/DDBJ whole genome shotgun (WGS) entry which is preliminary data.</text>
</comment>
<gene>
    <name evidence="3" type="ORF">HNR60_003585</name>
</gene>
<evidence type="ECO:0000256" key="1">
    <source>
        <dbReference type="ARBA" id="ARBA00022801"/>
    </source>
</evidence>
<evidence type="ECO:0000313" key="4">
    <source>
        <dbReference type="Proteomes" id="UP000542353"/>
    </source>
</evidence>
<feature type="domain" description="Serine aminopeptidase S33" evidence="2">
    <location>
        <begin position="82"/>
        <end position="200"/>
    </location>
</feature>
<protein>
    <submittedName>
        <fullName evidence="3">Dipeptidyl aminopeptidase/acylaminoacyl peptidase</fullName>
    </submittedName>
</protein>
<dbReference type="PANTHER" id="PTHR22946">
    <property type="entry name" value="DIENELACTONE HYDROLASE DOMAIN-CONTAINING PROTEIN-RELATED"/>
    <property type="match status" value="1"/>
</dbReference>
<keyword evidence="3" id="KW-0645">Protease</keyword>
<dbReference type="AlphaFoldDB" id="A0A7W8E0F4"/>
<dbReference type="RefSeq" id="WP_184259955.1">
    <property type="nucleotide sequence ID" value="NZ_JACHIH010000025.1"/>
</dbReference>